<reference evidence="2" key="1">
    <citation type="submission" date="2018-05" db="EMBL/GenBank/DDBJ databases">
        <authorList>
            <person name="Lanie J.A."/>
            <person name="Ng W.-L."/>
            <person name="Kazmierczak K.M."/>
            <person name="Andrzejewski T.M."/>
            <person name="Davidsen T.M."/>
            <person name="Wayne K.J."/>
            <person name="Tettelin H."/>
            <person name="Glass J.I."/>
            <person name="Rusch D."/>
            <person name="Podicherti R."/>
            <person name="Tsui H.-C.T."/>
            <person name="Winkler M.E."/>
        </authorList>
    </citation>
    <scope>NUCLEOTIDE SEQUENCE</scope>
</reference>
<gene>
    <name evidence="2" type="ORF">METZ01_LOCUS448431</name>
</gene>
<accession>A0A382ZJ34</accession>
<organism evidence="2">
    <name type="scientific">marine metagenome</name>
    <dbReference type="NCBI Taxonomy" id="408172"/>
    <lineage>
        <taxon>unclassified sequences</taxon>
        <taxon>metagenomes</taxon>
        <taxon>ecological metagenomes</taxon>
    </lineage>
</organism>
<dbReference type="AlphaFoldDB" id="A0A382ZJ34"/>
<evidence type="ECO:0000256" key="1">
    <source>
        <dbReference type="SAM" id="Phobius"/>
    </source>
</evidence>
<protein>
    <recommendedName>
        <fullName evidence="3">DUF393 domain-containing protein</fullName>
    </recommendedName>
</protein>
<feature type="transmembrane region" description="Helical" evidence="1">
    <location>
        <begin position="191"/>
        <end position="224"/>
    </location>
</feature>
<dbReference type="GO" id="GO:0051604">
    <property type="term" value="P:protein maturation"/>
    <property type="evidence" value="ECO:0007669"/>
    <property type="project" value="InterPro"/>
</dbReference>
<sequence>MIYDGDCTFCRYWVSRWSSVTRGRVEYAPFQEIGEHFPQIPPEIFQTSIQFVETDGKVYEGAEGVFRALAQAPGKRWTLWLYEKLPGFSSLTETIYRQVAEHRHQFGLVSRWIWGTEYVEPEYFLLRRLFLICIGIIYFIAFLSLWQQVVGLIGSQGIVPLEETLKAYELRFGAERFQIMPSVFWLGSSDAFLEGLCLAGMGLSLLVLAGISPVPALGLLWFFYLS</sequence>
<dbReference type="EMBL" id="UINC01184388">
    <property type="protein sequence ID" value="SVD95577.1"/>
    <property type="molecule type" value="Genomic_DNA"/>
</dbReference>
<keyword evidence="1" id="KW-0472">Membrane</keyword>
<dbReference type="GO" id="GO:0005789">
    <property type="term" value="C:endoplasmic reticulum membrane"/>
    <property type="evidence" value="ECO:0007669"/>
    <property type="project" value="TreeGrafter"/>
</dbReference>
<feature type="transmembrane region" description="Helical" evidence="1">
    <location>
        <begin position="129"/>
        <end position="146"/>
    </location>
</feature>
<dbReference type="Pfam" id="PF04134">
    <property type="entry name" value="DCC1-like"/>
    <property type="match status" value="1"/>
</dbReference>
<name>A0A382ZJ34_9ZZZZ</name>
<evidence type="ECO:0008006" key="3">
    <source>
        <dbReference type="Google" id="ProtNLM"/>
    </source>
</evidence>
<feature type="non-terminal residue" evidence="2">
    <location>
        <position position="226"/>
    </location>
</feature>
<dbReference type="PANTHER" id="PTHR14463">
    <property type="entry name" value="LIPASE MATURATION FACTOR"/>
    <property type="match status" value="1"/>
</dbReference>
<proteinExistence type="predicted"/>
<dbReference type="InterPro" id="IPR007263">
    <property type="entry name" value="DCC1-like"/>
</dbReference>
<evidence type="ECO:0000313" key="2">
    <source>
        <dbReference type="EMBL" id="SVD95577.1"/>
    </source>
</evidence>
<dbReference type="GO" id="GO:0015035">
    <property type="term" value="F:protein-disulfide reductase activity"/>
    <property type="evidence" value="ECO:0007669"/>
    <property type="project" value="InterPro"/>
</dbReference>
<dbReference type="InterPro" id="IPR009613">
    <property type="entry name" value="LMF"/>
</dbReference>
<keyword evidence="1" id="KW-1133">Transmembrane helix</keyword>
<keyword evidence="1" id="KW-0812">Transmembrane</keyword>